<dbReference type="PRINTS" id="PR00420">
    <property type="entry name" value="RNGMNOXGNASE"/>
</dbReference>
<accession>A0A6N4WFF8</accession>
<evidence type="ECO:0000259" key="6">
    <source>
        <dbReference type="Pfam" id="PF05199"/>
    </source>
</evidence>
<gene>
    <name evidence="7" type="ORF">MANY_39990</name>
</gene>
<evidence type="ECO:0000313" key="7">
    <source>
        <dbReference type="EMBL" id="BBZ78662.1"/>
    </source>
</evidence>
<keyword evidence="8" id="KW-1185">Reference proteome</keyword>
<proteinExistence type="inferred from homology"/>
<evidence type="ECO:0000256" key="3">
    <source>
        <dbReference type="ARBA" id="ARBA00022827"/>
    </source>
</evidence>
<dbReference type="EMBL" id="AP022620">
    <property type="protein sequence ID" value="BBZ78662.1"/>
    <property type="molecule type" value="Genomic_DNA"/>
</dbReference>
<dbReference type="Gene3D" id="3.50.50.60">
    <property type="entry name" value="FAD/NAD(P)-binding domain"/>
    <property type="match status" value="2"/>
</dbReference>
<sequence length="539" mass="58567">MTAARDCADVLIVGAGASGSVAALELATRGFHVVCLEQGDWTIPDDFPSGKPQWELSRLKHWNFSPNVRAHRSDYPVDASESPIEPLMFNGVGGSTILYAGHWVRALPSDFRVKSLDGVADDWPLTYEDLRPFYDELTYVVGVSGLAGDPAYPDEHTFPMPPLPIGKYGLVAAKGMDKLGWHWWPGPNAIASRGFKHRLACQRYGTCETGCPTGAKATTDLTHWREAIAAGAVLVTGARVSRLTVDGAGLVSGAEYVDRDGRLQHQSASVTMLAANGIGTPRLLLNSASARFPDGLANSSGLVGKRLMIHPLASVYGTYDDDLESHLGPTGQSLQSMQFYESDADRGFVRGGKWNLMSAPGMLRHVSWEPGRDWRDTMGPSFHQRLNRFGRYTEWGVTIEDLPEEHNQIVLHPTATDSDGIPAPKVRYTLSENSRRMIDFHLARMSEAHLAAGATSLDTIPVVRDSGWHLLGTARMGSDPATSVVDGYCRAHDVPNLYIIDGSVFVTSTGVNPTATIMAIALRASRRLAETSSAQQVWS</sequence>
<dbReference type="InterPro" id="IPR000172">
    <property type="entry name" value="GMC_OxRdtase_N"/>
</dbReference>
<protein>
    <submittedName>
        <fullName evidence="7">Choline dehydrogenase</fullName>
    </submittedName>
</protein>
<dbReference type="PANTHER" id="PTHR46056:SF12">
    <property type="entry name" value="LONG-CHAIN-ALCOHOL OXIDASE"/>
    <property type="match status" value="1"/>
</dbReference>
<dbReference type="Pfam" id="PF00732">
    <property type="entry name" value="GMC_oxred_N"/>
    <property type="match status" value="1"/>
</dbReference>
<dbReference type="KEGG" id="many:MANY_39990"/>
<keyword evidence="2" id="KW-0285">Flavoprotein</keyword>
<dbReference type="Pfam" id="PF05199">
    <property type="entry name" value="GMC_oxred_C"/>
    <property type="match status" value="1"/>
</dbReference>
<evidence type="ECO:0000259" key="5">
    <source>
        <dbReference type="Pfam" id="PF00732"/>
    </source>
</evidence>
<reference evidence="7 8" key="1">
    <citation type="journal article" date="2019" name="Emerg. Microbes Infect.">
        <title>Comprehensive subspecies identification of 175 nontuberculous mycobacteria species based on 7547 genomic profiles.</title>
        <authorList>
            <person name="Matsumoto Y."/>
            <person name="Kinjo T."/>
            <person name="Motooka D."/>
            <person name="Nabeya D."/>
            <person name="Jung N."/>
            <person name="Uechi K."/>
            <person name="Horii T."/>
            <person name="Iida T."/>
            <person name="Fujita J."/>
            <person name="Nakamura S."/>
        </authorList>
    </citation>
    <scope>NUCLEOTIDE SEQUENCE [LARGE SCALE GENOMIC DNA]</scope>
    <source>
        <strain evidence="7 8">JCM 30275</strain>
    </source>
</reference>
<dbReference type="InterPro" id="IPR036188">
    <property type="entry name" value="FAD/NAD-bd_sf"/>
</dbReference>
<dbReference type="Proteomes" id="UP000467249">
    <property type="component" value="Chromosome"/>
</dbReference>
<dbReference type="AlphaFoldDB" id="A0A6N4WFF8"/>
<feature type="domain" description="Glucose-methanol-choline oxidoreductase N-terminal" evidence="5">
    <location>
        <begin position="11"/>
        <end position="311"/>
    </location>
</feature>
<comment type="similarity">
    <text evidence="1">Belongs to the GMC oxidoreductase family.</text>
</comment>
<dbReference type="GO" id="GO:0016614">
    <property type="term" value="F:oxidoreductase activity, acting on CH-OH group of donors"/>
    <property type="evidence" value="ECO:0007669"/>
    <property type="project" value="InterPro"/>
</dbReference>
<dbReference type="SUPFAM" id="SSF51905">
    <property type="entry name" value="FAD/NAD(P)-binding domain"/>
    <property type="match status" value="1"/>
</dbReference>
<dbReference type="InterPro" id="IPR007867">
    <property type="entry name" value="GMC_OxRtase_C"/>
</dbReference>
<evidence type="ECO:0000256" key="2">
    <source>
        <dbReference type="ARBA" id="ARBA00022630"/>
    </source>
</evidence>
<keyword evidence="3" id="KW-0274">FAD</keyword>
<dbReference type="GO" id="GO:0050660">
    <property type="term" value="F:flavin adenine dinucleotide binding"/>
    <property type="evidence" value="ECO:0007669"/>
    <property type="project" value="InterPro"/>
</dbReference>
<evidence type="ECO:0000313" key="8">
    <source>
        <dbReference type="Proteomes" id="UP000467249"/>
    </source>
</evidence>
<keyword evidence="4" id="KW-0560">Oxidoreductase</keyword>
<feature type="domain" description="Glucose-methanol-choline oxidoreductase C-terminal" evidence="6">
    <location>
        <begin position="403"/>
        <end position="521"/>
    </location>
</feature>
<dbReference type="PANTHER" id="PTHR46056">
    <property type="entry name" value="LONG-CHAIN-ALCOHOL OXIDASE"/>
    <property type="match status" value="1"/>
</dbReference>
<organism evidence="7 8">
    <name type="scientific">Mycolicibacterium anyangense</name>
    <dbReference type="NCBI Taxonomy" id="1431246"/>
    <lineage>
        <taxon>Bacteria</taxon>
        <taxon>Bacillati</taxon>
        <taxon>Actinomycetota</taxon>
        <taxon>Actinomycetes</taxon>
        <taxon>Mycobacteriales</taxon>
        <taxon>Mycobacteriaceae</taxon>
        <taxon>Mycolicibacterium</taxon>
    </lineage>
</organism>
<evidence type="ECO:0000256" key="4">
    <source>
        <dbReference type="ARBA" id="ARBA00023002"/>
    </source>
</evidence>
<dbReference type="RefSeq" id="WP_163805780.1">
    <property type="nucleotide sequence ID" value="NZ_AP022620.1"/>
</dbReference>
<evidence type="ECO:0000256" key="1">
    <source>
        <dbReference type="ARBA" id="ARBA00010790"/>
    </source>
</evidence>
<dbReference type="SUPFAM" id="SSF54373">
    <property type="entry name" value="FAD-linked reductases, C-terminal domain"/>
    <property type="match status" value="1"/>
</dbReference>
<name>A0A6N4WFF8_9MYCO</name>